<dbReference type="EMBL" id="CAJJDP010000025">
    <property type="protein sequence ID" value="CAD8151884.1"/>
    <property type="molecule type" value="Genomic_DNA"/>
</dbReference>
<comment type="caution">
    <text evidence="2">The sequence shown here is derived from an EMBL/GenBank/DDBJ whole genome shotgun (WGS) entry which is preliminary data.</text>
</comment>
<evidence type="ECO:0000313" key="2">
    <source>
        <dbReference type="EMBL" id="CAD8151884.1"/>
    </source>
</evidence>
<protein>
    <recommendedName>
        <fullName evidence="4">Transmembrane protein</fullName>
    </recommendedName>
</protein>
<sequence>MILIFGNHNIINIFNQVSNNKNAIKIPFYSDNSRIFQSISKQNFVIVNNQTIIGYQYQDYLREIWVFKVSQKIYDILQIGDNLGIQQEECKEIKIDLGNMTFLQMNQSLQKSCTFTINNGLFITILKDKITIKGSTTNKLSYTFNNLLQHIYFVDINCLIIFELQGALIIAKLYNIQSQKLYFLYNLPLYDFEIVEPISYKVAQTYLAIKVKNKENQFFVMVYNIKYFATNCLIKVIEIDPDFNEFNYIGHSQIFVQFNKQIIVHFLQWVLLNLTNLQFDSNTYYNKSFVELQKKSDLFLQTQSIIIELVAINTNQQLQIINSSIPVYYSIRQQNKEIFLDNIFGSIDFLLYHNSNGSEIKLNPLLIAGQLSCLQPFQNQVCISQNDQIILNYFDKQNKLIFHLPEITLSQYQFLRKLNNNYELFLIFSNQSGCSYLINQNGQILTNKTLDVRHLFPNQPPPDLIFSVIGNLGILKSNNQPLLVFKILENALSQFYQFGESYESQTSLVKILYVNNNYIIFHSSKIQKETFSVSILNDQFDIIKKIQVDIKHLIPENDIKIVSSLVFIEIIEYFFKDFIIDADLILCYEFLFCQRMDFQINFNNKKYTFETTSIIRYPYREYFIKQVVLISKTQFIIQFQNQHKTAYFYNLNNKSAFIVDSFYKETKDVQLEFYDYDQYIEIRQVENYVELTLMNIKPYTIKCSQQCSQSQEYIQLLNQVSNLQIVLFPKIKEKEKIPFQFSLVILNFITVLTYTHFKRNRKNISNQICK</sequence>
<dbReference type="OrthoDB" id="10387059at2759"/>
<dbReference type="OMA" id="NCLIKVI"/>
<organism evidence="2 3">
    <name type="scientific">Paramecium octaurelia</name>
    <dbReference type="NCBI Taxonomy" id="43137"/>
    <lineage>
        <taxon>Eukaryota</taxon>
        <taxon>Sar</taxon>
        <taxon>Alveolata</taxon>
        <taxon>Ciliophora</taxon>
        <taxon>Intramacronucleata</taxon>
        <taxon>Oligohymenophorea</taxon>
        <taxon>Peniculida</taxon>
        <taxon>Parameciidae</taxon>
        <taxon>Paramecium</taxon>
    </lineage>
</organism>
<keyword evidence="3" id="KW-1185">Reference proteome</keyword>
<feature type="transmembrane region" description="Helical" evidence="1">
    <location>
        <begin position="737"/>
        <end position="757"/>
    </location>
</feature>
<gene>
    <name evidence="2" type="ORF">POCTA_138.1.T0250331</name>
</gene>
<keyword evidence="1" id="KW-0812">Transmembrane</keyword>
<dbReference type="AlphaFoldDB" id="A0A8S1TJL1"/>
<keyword evidence="1" id="KW-1133">Transmembrane helix</keyword>
<proteinExistence type="predicted"/>
<evidence type="ECO:0000313" key="3">
    <source>
        <dbReference type="Proteomes" id="UP000683925"/>
    </source>
</evidence>
<accession>A0A8S1TJL1</accession>
<name>A0A8S1TJL1_PAROT</name>
<evidence type="ECO:0008006" key="4">
    <source>
        <dbReference type="Google" id="ProtNLM"/>
    </source>
</evidence>
<dbReference type="Proteomes" id="UP000683925">
    <property type="component" value="Unassembled WGS sequence"/>
</dbReference>
<reference evidence="2" key="1">
    <citation type="submission" date="2021-01" db="EMBL/GenBank/DDBJ databases">
        <authorList>
            <consortium name="Genoscope - CEA"/>
            <person name="William W."/>
        </authorList>
    </citation>
    <scope>NUCLEOTIDE SEQUENCE</scope>
</reference>
<keyword evidence="1" id="KW-0472">Membrane</keyword>
<evidence type="ECO:0000256" key="1">
    <source>
        <dbReference type="SAM" id="Phobius"/>
    </source>
</evidence>